<evidence type="ECO:0000256" key="1">
    <source>
        <dbReference type="ARBA" id="ARBA00004370"/>
    </source>
</evidence>
<accession>A0ABY4YEX0</accession>
<evidence type="ECO:0000256" key="3">
    <source>
        <dbReference type="ARBA" id="ARBA00022692"/>
    </source>
</evidence>
<keyword evidence="6" id="KW-1003">Cell membrane</keyword>
<keyword evidence="3" id="KW-0812">Transmembrane</keyword>
<gene>
    <name evidence="8" type="ORF">NF557_09505</name>
</gene>
<dbReference type="InterPro" id="IPR002994">
    <property type="entry name" value="Surf1/Shy1"/>
</dbReference>
<dbReference type="CDD" id="cd06662">
    <property type="entry name" value="SURF1"/>
    <property type="match status" value="1"/>
</dbReference>
<dbReference type="EMBL" id="CP099490">
    <property type="protein sequence ID" value="USQ74898.1"/>
    <property type="molecule type" value="Genomic_DNA"/>
</dbReference>
<evidence type="ECO:0000313" key="9">
    <source>
        <dbReference type="Proteomes" id="UP001056535"/>
    </source>
</evidence>
<dbReference type="Pfam" id="PF02104">
    <property type="entry name" value="SURF1"/>
    <property type="match status" value="1"/>
</dbReference>
<feature type="region of interest" description="Disordered" evidence="7">
    <location>
        <begin position="242"/>
        <end position="265"/>
    </location>
</feature>
<protein>
    <recommendedName>
        <fullName evidence="6">SURF1-like protein</fullName>
    </recommendedName>
</protein>
<evidence type="ECO:0000256" key="2">
    <source>
        <dbReference type="ARBA" id="ARBA00007165"/>
    </source>
</evidence>
<comment type="similarity">
    <text evidence="2 6">Belongs to the SURF1 family.</text>
</comment>
<organism evidence="8 9">
    <name type="scientific">Ornithinimicrobium cryptoxanthini</name>
    <dbReference type="NCBI Taxonomy" id="2934161"/>
    <lineage>
        <taxon>Bacteria</taxon>
        <taxon>Bacillati</taxon>
        <taxon>Actinomycetota</taxon>
        <taxon>Actinomycetes</taxon>
        <taxon>Micrococcales</taxon>
        <taxon>Ornithinimicrobiaceae</taxon>
        <taxon>Ornithinimicrobium</taxon>
    </lineage>
</organism>
<dbReference type="RefSeq" id="WP_252618975.1">
    <property type="nucleotide sequence ID" value="NZ_CP099490.1"/>
</dbReference>
<name>A0ABY4YEX0_9MICO</name>
<evidence type="ECO:0000256" key="4">
    <source>
        <dbReference type="ARBA" id="ARBA00022989"/>
    </source>
</evidence>
<dbReference type="Proteomes" id="UP001056535">
    <property type="component" value="Chromosome"/>
</dbReference>
<keyword evidence="5" id="KW-0472">Membrane</keyword>
<keyword evidence="4" id="KW-1133">Transmembrane helix</keyword>
<comment type="subcellular location">
    <subcellularLocation>
        <location evidence="6">Cell membrane</location>
        <topology evidence="6">Multi-pass membrane protein</topology>
    </subcellularLocation>
    <subcellularLocation>
        <location evidence="1">Membrane</location>
    </subcellularLocation>
</comment>
<dbReference type="PANTHER" id="PTHR23427">
    <property type="entry name" value="SURFEIT LOCUS PROTEIN"/>
    <property type="match status" value="1"/>
</dbReference>
<proteinExistence type="inferred from homology"/>
<evidence type="ECO:0000256" key="7">
    <source>
        <dbReference type="SAM" id="MobiDB-lite"/>
    </source>
</evidence>
<sequence length="265" mass="29233">MLRTLLTRRWLTALALALIFAVVAVLLGNWQFSRHQERVAARDLVESHYDAAPVPLEDVLRGDAPLASEREWTRVQTSGEYVGEQLFVRNRPREGTFGYEVVAPLQTAVGTLTVNRGWGPNAENAATLPDVPTTPEGPVEVTGWLRPGEVDLDRAAVEGQLASINLAAAGEQWQRPVLGAYLVLESEQHVGEPGRDIARPLPLEPPRTGLGAHFAYSLQWWLTSPVGLILVLVMARREWQDTEAGAGTARPAKAKKVRIWDEEDE</sequence>
<dbReference type="PANTHER" id="PTHR23427:SF2">
    <property type="entry name" value="SURFEIT LOCUS PROTEIN 1"/>
    <property type="match status" value="1"/>
</dbReference>
<dbReference type="InterPro" id="IPR045214">
    <property type="entry name" value="Surf1/Surf4"/>
</dbReference>
<evidence type="ECO:0000256" key="6">
    <source>
        <dbReference type="RuleBase" id="RU363076"/>
    </source>
</evidence>
<evidence type="ECO:0000313" key="8">
    <source>
        <dbReference type="EMBL" id="USQ74898.1"/>
    </source>
</evidence>
<evidence type="ECO:0000256" key="5">
    <source>
        <dbReference type="ARBA" id="ARBA00023136"/>
    </source>
</evidence>
<keyword evidence="9" id="KW-1185">Reference proteome</keyword>
<reference evidence="8" key="1">
    <citation type="submission" date="2022-06" db="EMBL/GenBank/DDBJ databases">
        <title>Ornithinimicrobium JY.X270.</title>
        <authorList>
            <person name="Huang Y."/>
        </authorList>
    </citation>
    <scope>NUCLEOTIDE SEQUENCE</scope>
    <source>
        <strain evidence="8">JY.X270</strain>
    </source>
</reference>
<dbReference type="PROSITE" id="PS50895">
    <property type="entry name" value="SURF1"/>
    <property type="match status" value="1"/>
</dbReference>